<evidence type="ECO:0000313" key="2">
    <source>
        <dbReference type="EMBL" id="KAL0630663.1"/>
    </source>
</evidence>
<accession>A0ABR3G473</accession>
<evidence type="ECO:0000313" key="3">
    <source>
        <dbReference type="Proteomes" id="UP001447188"/>
    </source>
</evidence>
<dbReference type="Proteomes" id="UP001447188">
    <property type="component" value="Unassembled WGS sequence"/>
</dbReference>
<feature type="region of interest" description="Disordered" evidence="1">
    <location>
        <begin position="55"/>
        <end position="258"/>
    </location>
</feature>
<feature type="compositionally biased region" description="Basic and acidic residues" evidence="1">
    <location>
        <begin position="150"/>
        <end position="161"/>
    </location>
</feature>
<keyword evidence="3" id="KW-1185">Reference proteome</keyword>
<dbReference type="EMBL" id="JBBBZM010000436">
    <property type="protein sequence ID" value="KAL0630663.1"/>
    <property type="molecule type" value="Genomic_DNA"/>
</dbReference>
<evidence type="ECO:0000256" key="1">
    <source>
        <dbReference type="SAM" id="MobiDB-lite"/>
    </source>
</evidence>
<feature type="compositionally biased region" description="Low complexity" evidence="1">
    <location>
        <begin position="238"/>
        <end position="258"/>
    </location>
</feature>
<name>A0ABR3G473_9PEZI</name>
<sequence>SRIPQRCATAPRLDLARIPSTRRSIRWNTQTSATFPLPTRRSTGYDACCQQKERMVRPPRLPESWPPWHTNRDNSQEQGMGRTPASKPIFPSRAPSPGRELKLPPRRHPGLHRHRRPDPNWYRSDQRRNGRGHQRGRTNQRNPSSKRRGRLLERPNPDHAHTKQTFIPPDILPALPQGLPQRHFPCHRPRSPIPCLAHDREHRTPHPKHQHGPRTNQRTPKSRPHPGRRHHQTDHDGPTPQNQPVSPPNNSNIPPAQL</sequence>
<reference evidence="2 3" key="1">
    <citation type="submission" date="2024-02" db="EMBL/GenBank/DDBJ databases">
        <title>Discinaceae phylogenomics.</title>
        <authorList>
            <person name="Dirks A.C."/>
            <person name="James T.Y."/>
        </authorList>
    </citation>
    <scope>NUCLEOTIDE SEQUENCE [LARGE SCALE GENOMIC DNA]</scope>
    <source>
        <strain evidence="2 3">ACD0624</strain>
    </source>
</reference>
<feature type="non-terminal residue" evidence="2">
    <location>
        <position position="1"/>
    </location>
</feature>
<feature type="non-terminal residue" evidence="2">
    <location>
        <position position="258"/>
    </location>
</feature>
<gene>
    <name evidence="2" type="ORF">Q9L58_010488</name>
</gene>
<feature type="compositionally biased region" description="Basic residues" evidence="1">
    <location>
        <begin position="104"/>
        <end position="116"/>
    </location>
</feature>
<organism evidence="2 3">
    <name type="scientific">Discina gigas</name>
    <dbReference type="NCBI Taxonomy" id="1032678"/>
    <lineage>
        <taxon>Eukaryota</taxon>
        <taxon>Fungi</taxon>
        <taxon>Dikarya</taxon>
        <taxon>Ascomycota</taxon>
        <taxon>Pezizomycotina</taxon>
        <taxon>Pezizomycetes</taxon>
        <taxon>Pezizales</taxon>
        <taxon>Discinaceae</taxon>
        <taxon>Discina</taxon>
    </lineage>
</organism>
<feature type="compositionally biased region" description="Basic residues" evidence="1">
    <location>
        <begin position="129"/>
        <end position="149"/>
    </location>
</feature>
<proteinExistence type="predicted"/>
<protein>
    <submittedName>
        <fullName evidence="2">Uncharacterized protein</fullName>
    </submittedName>
</protein>
<comment type="caution">
    <text evidence="2">The sequence shown here is derived from an EMBL/GenBank/DDBJ whole genome shotgun (WGS) entry which is preliminary data.</text>
</comment>
<feature type="compositionally biased region" description="Basic residues" evidence="1">
    <location>
        <begin position="220"/>
        <end position="232"/>
    </location>
</feature>